<reference evidence="2 3" key="1">
    <citation type="journal article" date="2010" name="PLoS Genet.">
        <title>De novo assembly of a 40 Mb eukaryotic genome from short sequence reads: Sordaria macrospora, a model organism for fungal morphogenesis.</title>
        <authorList>
            <person name="Nowrousian M."/>
            <person name="Stajich J."/>
            <person name="Chu M."/>
            <person name="Engh I."/>
            <person name="Espagne E."/>
            <person name="Halliday K."/>
            <person name="Kamerewerd J."/>
            <person name="Kempken F."/>
            <person name="Knab B."/>
            <person name="Kuo H.C."/>
            <person name="Osiewacz H.D."/>
            <person name="Poeggeler S."/>
            <person name="Read N."/>
            <person name="Seiler S."/>
            <person name="Smith K."/>
            <person name="Zickler D."/>
            <person name="Kueck U."/>
            <person name="Freitag M."/>
        </authorList>
    </citation>
    <scope>NUCLEOTIDE SEQUENCE [LARGE SCALE GENOMIC DNA]</scope>
    <source>
        <strain evidence="3">ATCC MYA-333 / DSM 997 / K(L3346) / K-hell</strain>
        <tissue evidence="2">Mycelium</tissue>
    </source>
</reference>
<feature type="compositionally biased region" description="Basic residues" evidence="1">
    <location>
        <begin position="23"/>
        <end position="51"/>
    </location>
</feature>
<dbReference type="InParanoid" id="F7WD01"/>
<sequence length="110" mass="12132">MRRSSGFAPARRSAPPGPAPLRCGRRVRSGRGLDRRRHRERRHRRSVRQRPRAGTPSSISVIAPLDAFPQIATSPVQADAGLEANMPTAAAIRPIPRIVKRRQDDESIAA</sequence>
<accession>F7WD01</accession>
<dbReference type="AlphaFoldDB" id="F7WD01"/>
<evidence type="ECO:0000256" key="1">
    <source>
        <dbReference type="SAM" id="MobiDB-lite"/>
    </source>
</evidence>
<organism evidence="2 3">
    <name type="scientific">Sordaria macrospora (strain ATCC MYA-333 / DSM 997 / K(L3346) / K-hell)</name>
    <dbReference type="NCBI Taxonomy" id="771870"/>
    <lineage>
        <taxon>Eukaryota</taxon>
        <taxon>Fungi</taxon>
        <taxon>Dikarya</taxon>
        <taxon>Ascomycota</taxon>
        <taxon>Pezizomycotina</taxon>
        <taxon>Sordariomycetes</taxon>
        <taxon>Sordariomycetidae</taxon>
        <taxon>Sordariales</taxon>
        <taxon>Sordariaceae</taxon>
        <taxon>Sordaria</taxon>
    </lineage>
</organism>
<keyword evidence="3" id="KW-1185">Reference proteome</keyword>
<dbReference type="EMBL" id="CABT02000512">
    <property type="protein sequence ID" value="CCC05763.1"/>
    <property type="molecule type" value="Genomic_DNA"/>
</dbReference>
<dbReference type="VEuPathDB" id="FungiDB:SMAC_10775"/>
<evidence type="ECO:0000313" key="3">
    <source>
        <dbReference type="Proteomes" id="UP000001881"/>
    </source>
</evidence>
<feature type="region of interest" description="Disordered" evidence="1">
    <location>
        <begin position="1"/>
        <end position="59"/>
    </location>
</feature>
<evidence type="ECO:0000313" key="2">
    <source>
        <dbReference type="EMBL" id="CCC05763.1"/>
    </source>
</evidence>
<proteinExistence type="predicted"/>
<gene>
    <name evidence="2" type="ORF">SMAC_10775</name>
</gene>
<name>F7WD01_SORMK</name>
<feature type="compositionally biased region" description="Low complexity" evidence="1">
    <location>
        <begin position="1"/>
        <end position="14"/>
    </location>
</feature>
<dbReference type="HOGENOM" id="CLU_2172655_0_0_1"/>
<protein>
    <submittedName>
        <fullName evidence="2">WGS project CABT00000000 data, contig 2.512</fullName>
    </submittedName>
</protein>
<dbReference type="Proteomes" id="UP000001881">
    <property type="component" value="Unassembled WGS sequence"/>
</dbReference>
<comment type="caution">
    <text evidence="2">The sequence shown here is derived from an EMBL/GenBank/DDBJ whole genome shotgun (WGS) entry which is preliminary data.</text>
</comment>